<dbReference type="OrthoDB" id="4526454at2759"/>
<reference evidence="3" key="1">
    <citation type="submission" date="2022-11" db="EMBL/GenBank/DDBJ databases">
        <authorList>
            <person name="Petersen C."/>
        </authorList>
    </citation>
    <scope>NUCLEOTIDE SEQUENCE</scope>
    <source>
        <strain evidence="3">IBT 30761</strain>
    </source>
</reference>
<evidence type="ECO:0000256" key="1">
    <source>
        <dbReference type="SAM" id="MobiDB-lite"/>
    </source>
</evidence>
<reference evidence="3" key="2">
    <citation type="journal article" date="2023" name="IMA Fungus">
        <title>Comparative genomic study of the Penicillium genus elucidates a diverse pangenome and 15 lateral gene transfer events.</title>
        <authorList>
            <person name="Petersen C."/>
            <person name="Sorensen T."/>
            <person name="Nielsen M.R."/>
            <person name="Sondergaard T.E."/>
            <person name="Sorensen J.L."/>
            <person name="Fitzpatrick D.A."/>
            <person name="Frisvad J.C."/>
            <person name="Nielsen K.L."/>
        </authorList>
    </citation>
    <scope>NUCLEOTIDE SEQUENCE</scope>
    <source>
        <strain evidence="3">IBT 30761</strain>
    </source>
</reference>
<feature type="chain" id="PRO_5040826536" description="Autophagy-related protein 2/VPS13 C-terminal domain-containing protein" evidence="2">
    <location>
        <begin position="20"/>
        <end position="262"/>
    </location>
</feature>
<evidence type="ECO:0008006" key="5">
    <source>
        <dbReference type="Google" id="ProtNLM"/>
    </source>
</evidence>
<dbReference type="GeneID" id="81357716"/>
<proteinExistence type="predicted"/>
<dbReference type="RefSeq" id="XP_056474896.1">
    <property type="nucleotide sequence ID" value="XM_056618737.1"/>
</dbReference>
<feature type="region of interest" description="Disordered" evidence="1">
    <location>
        <begin position="49"/>
        <end position="69"/>
    </location>
</feature>
<protein>
    <recommendedName>
        <fullName evidence="5">Autophagy-related protein 2/VPS13 C-terminal domain-containing protein</fullName>
    </recommendedName>
</protein>
<evidence type="ECO:0000256" key="2">
    <source>
        <dbReference type="SAM" id="SignalP"/>
    </source>
</evidence>
<dbReference type="Proteomes" id="UP001149074">
    <property type="component" value="Unassembled WGS sequence"/>
</dbReference>
<organism evidence="3 4">
    <name type="scientific">Penicillium argentinense</name>
    <dbReference type="NCBI Taxonomy" id="1131581"/>
    <lineage>
        <taxon>Eukaryota</taxon>
        <taxon>Fungi</taxon>
        <taxon>Dikarya</taxon>
        <taxon>Ascomycota</taxon>
        <taxon>Pezizomycotina</taxon>
        <taxon>Eurotiomycetes</taxon>
        <taxon>Eurotiomycetidae</taxon>
        <taxon>Eurotiales</taxon>
        <taxon>Aspergillaceae</taxon>
        <taxon>Penicillium</taxon>
    </lineage>
</organism>
<gene>
    <name evidence="3" type="ORF">N7532_006243</name>
</gene>
<dbReference type="AlphaFoldDB" id="A0A9W9KBS1"/>
<keyword evidence="2" id="KW-0732">Signal</keyword>
<sequence length="262" mass="28401">MPFLTRLMLLVLGLSFPRADQNWAEDIPKTYIPLEIALMSGCSNTWRRWPTSSPTRNRSLQTTQEEADDTISMHYPTNASSASGNNGSRIAGRMAEASNKSLAKFVPSALKGMTVDIPLAITEGMCNVPRSYGEMPQHQGSVTGIKSGFALRGTGFALGMSGAVSELVVKPYEGVRKDGAKGVVTGIGRGIANMTSKAARALFGVVVYPGVDIAKCLRSSIYSRTRKRIVKERRAKVTWLLENGRLNSSIASFQRLLKGKNT</sequence>
<evidence type="ECO:0000313" key="4">
    <source>
        <dbReference type="Proteomes" id="UP001149074"/>
    </source>
</evidence>
<comment type="caution">
    <text evidence="3">The sequence shown here is derived from an EMBL/GenBank/DDBJ whole genome shotgun (WGS) entry which is preliminary data.</text>
</comment>
<dbReference type="EMBL" id="JAPQKI010000005">
    <property type="protein sequence ID" value="KAJ5099242.1"/>
    <property type="molecule type" value="Genomic_DNA"/>
</dbReference>
<feature type="compositionally biased region" description="Polar residues" evidence="1">
    <location>
        <begin position="49"/>
        <end position="64"/>
    </location>
</feature>
<evidence type="ECO:0000313" key="3">
    <source>
        <dbReference type="EMBL" id="KAJ5099242.1"/>
    </source>
</evidence>
<accession>A0A9W9KBS1</accession>
<feature type="signal peptide" evidence="2">
    <location>
        <begin position="1"/>
        <end position="19"/>
    </location>
</feature>
<name>A0A9W9KBS1_9EURO</name>
<keyword evidence="4" id="KW-1185">Reference proteome</keyword>